<comment type="caution">
    <text evidence="1">The sequence shown here is derived from an EMBL/GenBank/DDBJ whole genome shotgun (WGS) entry which is preliminary data.</text>
</comment>
<sequence length="54" mass="5466">MAGNGPITMMDRRSSAAIAVCGGGEQLAGLWRGDERALGDGGRSATEVFPTAAE</sequence>
<proteinExistence type="predicted"/>
<dbReference type="Proteomes" id="UP000189229">
    <property type="component" value="Unassembled WGS sequence"/>
</dbReference>
<evidence type="ECO:0000313" key="1">
    <source>
        <dbReference type="EMBL" id="OOK67627.1"/>
    </source>
</evidence>
<name>A0A1V3WKX9_MYCKA</name>
<dbReference type="EMBL" id="MVBM01000008">
    <property type="protein sequence ID" value="OOK67627.1"/>
    <property type="molecule type" value="Genomic_DNA"/>
</dbReference>
<organism evidence="1 2">
    <name type="scientific">Mycobacterium kansasii</name>
    <dbReference type="NCBI Taxonomy" id="1768"/>
    <lineage>
        <taxon>Bacteria</taxon>
        <taxon>Bacillati</taxon>
        <taxon>Actinomycetota</taxon>
        <taxon>Actinomycetes</taxon>
        <taxon>Mycobacteriales</taxon>
        <taxon>Mycobacteriaceae</taxon>
        <taxon>Mycobacterium</taxon>
    </lineage>
</organism>
<dbReference type="AlphaFoldDB" id="A0A1V3WKX9"/>
<accession>A0A1V3WKX9</accession>
<reference evidence="1 2" key="1">
    <citation type="submission" date="2017-02" db="EMBL/GenBank/DDBJ databases">
        <title>Complete genome sequences of Mycobacterium kansasii strains isolated from rhesus macaques.</title>
        <authorList>
            <person name="Panda A."/>
            <person name="Nagaraj S."/>
            <person name="Zhao X."/>
            <person name="Tettelin H."/>
            <person name="Detolla L.J."/>
        </authorList>
    </citation>
    <scope>NUCLEOTIDE SEQUENCE [LARGE SCALE GENOMIC DNA]</scope>
    <source>
        <strain evidence="1 2">11-3813</strain>
    </source>
</reference>
<gene>
    <name evidence="1" type="ORF">BZL30_7824</name>
</gene>
<evidence type="ECO:0000313" key="2">
    <source>
        <dbReference type="Proteomes" id="UP000189229"/>
    </source>
</evidence>
<protein>
    <submittedName>
        <fullName evidence="1">Uncharacterized protein</fullName>
    </submittedName>
</protein>